<dbReference type="InterPro" id="IPR036390">
    <property type="entry name" value="WH_DNA-bd_sf"/>
</dbReference>
<keyword evidence="1" id="KW-0805">Transcription regulation</keyword>
<keyword evidence="3" id="KW-0804">Transcription</keyword>
<keyword evidence="2" id="KW-0238">DNA-binding</keyword>
<proteinExistence type="predicted"/>
<dbReference type="SMART" id="SM00347">
    <property type="entry name" value="HTH_MARR"/>
    <property type="match status" value="1"/>
</dbReference>
<dbReference type="InterPro" id="IPR036388">
    <property type="entry name" value="WH-like_DNA-bd_sf"/>
</dbReference>
<sequence length="145" mass="16408">MEDNHSIAHENSVAHEIQTLMIEMSGVQQKSKAFMDLFVKDAVLSQNHVMLLVGLKLTNSLKITEIAERFFITAGAATSMCDKLEELGLVSRIRTKEDRRVVLVVLTEKGQDKINELFKGFSKEKLREMANVFKQVNELLSTIVE</sequence>
<evidence type="ECO:0000256" key="1">
    <source>
        <dbReference type="ARBA" id="ARBA00023015"/>
    </source>
</evidence>
<feature type="domain" description="HTH marR-type" evidence="4">
    <location>
        <begin position="10"/>
        <end position="145"/>
    </location>
</feature>
<dbReference type="InterPro" id="IPR023187">
    <property type="entry name" value="Tscrpt_reg_MarR-type_CS"/>
</dbReference>
<evidence type="ECO:0000313" key="6">
    <source>
        <dbReference type="Proteomes" id="UP001067708"/>
    </source>
</evidence>
<dbReference type="PRINTS" id="PR00598">
    <property type="entry name" value="HTHMARR"/>
</dbReference>
<accession>A0ABT4HXH2</accession>
<dbReference type="PANTHER" id="PTHR42756">
    <property type="entry name" value="TRANSCRIPTIONAL REGULATOR, MARR"/>
    <property type="match status" value="1"/>
</dbReference>
<evidence type="ECO:0000256" key="3">
    <source>
        <dbReference type="ARBA" id="ARBA00023163"/>
    </source>
</evidence>
<dbReference type="InterPro" id="IPR000835">
    <property type="entry name" value="HTH_MarR-typ"/>
</dbReference>
<dbReference type="SUPFAM" id="SSF46785">
    <property type="entry name" value="Winged helix' DNA-binding domain"/>
    <property type="match status" value="1"/>
</dbReference>
<dbReference type="PROSITE" id="PS01117">
    <property type="entry name" value="HTH_MARR_1"/>
    <property type="match status" value="1"/>
</dbReference>
<keyword evidence="6" id="KW-1185">Reference proteome</keyword>
<protein>
    <submittedName>
        <fullName evidence="5">MarR family transcriptional regulator</fullName>
    </submittedName>
</protein>
<dbReference type="EMBL" id="JAPTNG010000007">
    <property type="protein sequence ID" value="MCZ0831273.1"/>
    <property type="molecule type" value="Genomic_DNA"/>
</dbReference>
<comment type="caution">
    <text evidence="5">The sequence shown here is derived from an EMBL/GenBank/DDBJ whole genome shotgun (WGS) entry which is preliminary data.</text>
</comment>
<dbReference type="PANTHER" id="PTHR42756:SF1">
    <property type="entry name" value="TRANSCRIPTIONAL REPRESSOR OF EMRAB OPERON"/>
    <property type="match status" value="1"/>
</dbReference>
<dbReference type="Gene3D" id="1.10.10.10">
    <property type="entry name" value="Winged helix-like DNA-binding domain superfamily/Winged helix DNA-binding domain"/>
    <property type="match status" value="1"/>
</dbReference>
<evidence type="ECO:0000259" key="4">
    <source>
        <dbReference type="PROSITE" id="PS50995"/>
    </source>
</evidence>
<gene>
    <name evidence="5" type="ORF">O0535_10950</name>
</gene>
<dbReference type="Pfam" id="PF01047">
    <property type="entry name" value="MarR"/>
    <property type="match status" value="1"/>
</dbReference>
<dbReference type="Proteomes" id="UP001067708">
    <property type="component" value="Unassembled WGS sequence"/>
</dbReference>
<evidence type="ECO:0000256" key="2">
    <source>
        <dbReference type="ARBA" id="ARBA00023125"/>
    </source>
</evidence>
<organism evidence="5 6">
    <name type="scientific">Brevibacillus halotolerans</name>
    <dbReference type="NCBI Taxonomy" id="1507437"/>
    <lineage>
        <taxon>Bacteria</taxon>
        <taxon>Bacillati</taxon>
        <taxon>Bacillota</taxon>
        <taxon>Bacilli</taxon>
        <taxon>Bacillales</taxon>
        <taxon>Paenibacillaceae</taxon>
        <taxon>Brevibacillus</taxon>
    </lineage>
</organism>
<dbReference type="RefSeq" id="WP_258417342.1">
    <property type="nucleotide sequence ID" value="NZ_JAPTNG010000007.1"/>
</dbReference>
<reference evidence="5" key="1">
    <citation type="submission" date="2022-09" db="EMBL/GenBank/DDBJ databases">
        <title>Genome analysis and characterization of larvicidal activity of Brevibacillus strains.</title>
        <authorList>
            <person name="Patrusheva E.V."/>
            <person name="Izotova A.O."/>
            <person name="Toshchakov S.V."/>
            <person name="Sineoky S.P."/>
        </authorList>
    </citation>
    <scope>NUCLEOTIDE SEQUENCE</scope>
    <source>
        <strain evidence="5">VKPM_B-13244</strain>
    </source>
</reference>
<dbReference type="PROSITE" id="PS50995">
    <property type="entry name" value="HTH_MARR_2"/>
    <property type="match status" value="1"/>
</dbReference>
<name>A0ABT4HXH2_9BACL</name>
<evidence type="ECO:0000313" key="5">
    <source>
        <dbReference type="EMBL" id="MCZ0831273.1"/>
    </source>
</evidence>